<organism evidence="1 2">
    <name type="scientific">Liparis tanakae</name>
    <name type="common">Tanaka's snailfish</name>
    <dbReference type="NCBI Taxonomy" id="230148"/>
    <lineage>
        <taxon>Eukaryota</taxon>
        <taxon>Metazoa</taxon>
        <taxon>Chordata</taxon>
        <taxon>Craniata</taxon>
        <taxon>Vertebrata</taxon>
        <taxon>Euteleostomi</taxon>
        <taxon>Actinopterygii</taxon>
        <taxon>Neopterygii</taxon>
        <taxon>Teleostei</taxon>
        <taxon>Neoteleostei</taxon>
        <taxon>Acanthomorphata</taxon>
        <taxon>Eupercaria</taxon>
        <taxon>Perciformes</taxon>
        <taxon>Cottioidei</taxon>
        <taxon>Cottales</taxon>
        <taxon>Liparidae</taxon>
        <taxon>Liparis</taxon>
    </lineage>
</organism>
<proteinExistence type="predicted"/>
<gene>
    <name evidence="1" type="ORF">EYF80_057053</name>
</gene>
<accession>A0A4Z2EWP8</accession>
<dbReference type="AlphaFoldDB" id="A0A4Z2EWP8"/>
<keyword evidence="2" id="KW-1185">Reference proteome</keyword>
<sequence>MPVPSCSVNTRDPDQEVWTLRPGGLDLRPGGLDQTHLHSGYKTRTGRHQLLSCLASGHDVSTVVVQYPFSPLDGRLHVVLLVYSDPLNTSAFRR</sequence>
<dbReference type="Proteomes" id="UP000314294">
    <property type="component" value="Unassembled WGS sequence"/>
</dbReference>
<comment type="caution">
    <text evidence="1">The sequence shown here is derived from an EMBL/GenBank/DDBJ whole genome shotgun (WGS) entry which is preliminary data.</text>
</comment>
<protein>
    <submittedName>
        <fullName evidence="1">Uncharacterized protein</fullName>
    </submittedName>
</protein>
<evidence type="ECO:0000313" key="1">
    <source>
        <dbReference type="EMBL" id="TNN32784.1"/>
    </source>
</evidence>
<reference evidence="1 2" key="1">
    <citation type="submission" date="2019-03" db="EMBL/GenBank/DDBJ databases">
        <title>First draft genome of Liparis tanakae, snailfish: a comprehensive survey of snailfish specific genes.</title>
        <authorList>
            <person name="Kim W."/>
            <person name="Song I."/>
            <person name="Jeong J.-H."/>
            <person name="Kim D."/>
            <person name="Kim S."/>
            <person name="Ryu S."/>
            <person name="Song J.Y."/>
            <person name="Lee S.K."/>
        </authorList>
    </citation>
    <scope>NUCLEOTIDE SEQUENCE [LARGE SCALE GENOMIC DNA]</scope>
    <source>
        <tissue evidence="1">Muscle</tissue>
    </source>
</reference>
<evidence type="ECO:0000313" key="2">
    <source>
        <dbReference type="Proteomes" id="UP000314294"/>
    </source>
</evidence>
<name>A0A4Z2EWP8_9TELE</name>
<dbReference type="EMBL" id="SRLO01002498">
    <property type="protein sequence ID" value="TNN32784.1"/>
    <property type="molecule type" value="Genomic_DNA"/>
</dbReference>